<feature type="chain" id="PRO_5045036925" evidence="1">
    <location>
        <begin position="17"/>
        <end position="151"/>
    </location>
</feature>
<reference evidence="3" key="2">
    <citation type="submission" date="2025-08" db="UniProtKB">
        <authorList>
            <consortium name="RefSeq"/>
        </authorList>
    </citation>
    <scope>IDENTIFICATION</scope>
    <source>
        <tissue evidence="3">Whole body</tissue>
    </source>
</reference>
<proteinExistence type="predicted"/>
<dbReference type="OMA" id="VIIMPDE"/>
<evidence type="ECO:0000313" key="3">
    <source>
        <dbReference type="RefSeq" id="XP_026485266.2"/>
    </source>
</evidence>
<evidence type="ECO:0000256" key="1">
    <source>
        <dbReference type="SAM" id="SignalP"/>
    </source>
</evidence>
<name>A0A8B8HNZ7_VANTA</name>
<keyword evidence="1" id="KW-0732">Signal</keyword>
<dbReference type="GeneID" id="113392876"/>
<gene>
    <name evidence="3" type="primary">LOC113392876</name>
</gene>
<protein>
    <submittedName>
        <fullName evidence="3">Uncharacterized protein LOC113392876</fullName>
    </submittedName>
</protein>
<evidence type="ECO:0000313" key="2">
    <source>
        <dbReference type="Proteomes" id="UP001652626"/>
    </source>
</evidence>
<dbReference type="RefSeq" id="XP_026485266.2">
    <property type="nucleotide sequence ID" value="XM_026629481.2"/>
</dbReference>
<accession>A0A8B8HNZ7</accession>
<reference evidence="2" key="1">
    <citation type="submission" date="2025-05" db="UniProtKB">
        <authorList>
            <consortium name="RefSeq"/>
        </authorList>
    </citation>
    <scope>NUCLEOTIDE SEQUENCE [LARGE SCALE GENOMIC DNA]</scope>
</reference>
<keyword evidence="2" id="KW-1185">Reference proteome</keyword>
<dbReference type="OrthoDB" id="7491799at2759"/>
<dbReference type="AlphaFoldDB" id="A0A8B8HNZ7"/>
<sequence>MKFLLISAALVAVAFASPVFVEPGLTGPSPIVNDDSYEGIFADPAIIEQDSISVGPEFVDDAVNAPVSPIVQIILNINSQTHVIDVPVNPVEEIPPTPVIVVEEAEESDVVPEPVLIGNPQLPVVPAPVQIGTPELPVVPSPVIIMPDELN</sequence>
<organism evidence="2 3">
    <name type="scientific">Vanessa tameamea</name>
    <name type="common">Kamehameha butterfly</name>
    <dbReference type="NCBI Taxonomy" id="334116"/>
    <lineage>
        <taxon>Eukaryota</taxon>
        <taxon>Metazoa</taxon>
        <taxon>Ecdysozoa</taxon>
        <taxon>Arthropoda</taxon>
        <taxon>Hexapoda</taxon>
        <taxon>Insecta</taxon>
        <taxon>Pterygota</taxon>
        <taxon>Neoptera</taxon>
        <taxon>Endopterygota</taxon>
        <taxon>Lepidoptera</taxon>
        <taxon>Glossata</taxon>
        <taxon>Ditrysia</taxon>
        <taxon>Papilionoidea</taxon>
        <taxon>Nymphalidae</taxon>
        <taxon>Nymphalinae</taxon>
        <taxon>Vanessa</taxon>
    </lineage>
</organism>
<dbReference type="Proteomes" id="UP001652626">
    <property type="component" value="Chromosome 2"/>
</dbReference>
<feature type="signal peptide" evidence="1">
    <location>
        <begin position="1"/>
        <end position="16"/>
    </location>
</feature>